<evidence type="ECO:0000259" key="2">
    <source>
        <dbReference type="PROSITE" id="PS50914"/>
    </source>
</evidence>
<dbReference type="SMART" id="SM00749">
    <property type="entry name" value="BON"/>
    <property type="match status" value="1"/>
</dbReference>
<dbReference type="EMBL" id="JAVRIF010000011">
    <property type="protein sequence ID" value="MDT0605109.1"/>
    <property type="molecule type" value="Genomic_DNA"/>
</dbReference>
<dbReference type="PANTHER" id="PTHR34606:SF4">
    <property type="entry name" value="OUTER MEMBRANE LIPOPROTEIN DOLP"/>
    <property type="match status" value="1"/>
</dbReference>
<keyword evidence="3" id="KW-0449">Lipoprotein</keyword>
<dbReference type="PROSITE" id="PS51257">
    <property type="entry name" value="PROKAR_LIPOPROTEIN"/>
    <property type="match status" value="1"/>
</dbReference>
<comment type="caution">
    <text evidence="3">The sequence shown here is derived from an EMBL/GenBank/DDBJ whole genome shotgun (WGS) entry which is preliminary data.</text>
</comment>
<feature type="domain" description="BON" evidence="2">
    <location>
        <begin position="45"/>
        <end position="114"/>
    </location>
</feature>
<evidence type="ECO:0000313" key="4">
    <source>
        <dbReference type="Proteomes" id="UP001266357"/>
    </source>
</evidence>
<dbReference type="InterPro" id="IPR007055">
    <property type="entry name" value="BON_dom"/>
</dbReference>
<dbReference type="NCBIfam" id="NF008247">
    <property type="entry name" value="PRK11023.1"/>
    <property type="match status" value="1"/>
</dbReference>
<dbReference type="PROSITE" id="PS50914">
    <property type="entry name" value="BON"/>
    <property type="match status" value="2"/>
</dbReference>
<dbReference type="PANTHER" id="PTHR34606">
    <property type="entry name" value="BON DOMAIN-CONTAINING PROTEIN"/>
    <property type="match status" value="1"/>
</dbReference>
<keyword evidence="1" id="KW-0732">Signal</keyword>
<organism evidence="3 4">
    <name type="scientific">Thalassotalea castellviae</name>
    <dbReference type="NCBI Taxonomy" id="3075612"/>
    <lineage>
        <taxon>Bacteria</taxon>
        <taxon>Pseudomonadati</taxon>
        <taxon>Pseudomonadota</taxon>
        <taxon>Gammaproteobacteria</taxon>
        <taxon>Alteromonadales</taxon>
        <taxon>Colwelliaceae</taxon>
        <taxon>Thalassotalea</taxon>
    </lineage>
</organism>
<dbReference type="InterPro" id="IPR051686">
    <property type="entry name" value="Lipoprotein_DolP"/>
</dbReference>
<reference evidence="3 4" key="1">
    <citation type="submission" date="2023-09" db="EMBL/GenBank/DDBJ databases">
        <authorList>
            <person name="Rey-Velasco X."/>
        </authorList>
    </citation>
    <scope>NUCLEOTIDE SEQUENCE [LARGE SCALE GENOMIC DNA]</scope>
    <source>
        <strain evidence="3 4">W431</strain>
    </source>
</reference>
<accession>A0ABU3A4K5</accession>
<proteinExistence type="predicted"/>
<dbReference type="Proteomes" id="UP001266357">
    <property type="component" value="Unassembled WGS sequence"/>
</dbReference>
<name>A0ABU3A4K5_9GAMM</name>
<dbReference type="RefSeq" id="WP_311584329.1">
    <property type="nucleotide sequence ID" value="NZ_JAVRIF010000011.1"/>
</dbReference>
<sequence length="190" mass="20451">MKLKQFIFIASTAVILQGCVAAAVVGVIGGATVVNDNRSLGNQVDDQKIELVAHNNLAKVNGLSDNTNLQVVSFNGKVLVVGQAPNSYLKDLAIKTINQVEGIEHIYDQIRIGNTVSVTTKSNDVWLTSKVKTALFASDQLDATNIKVVTENGEVFLMGLIKNSEANAAVEVARNISGVNKVFKMFEYLD</sequence>
<feature type="domain" description="BON" evidence="2">
    <location>
        <begin position="123"/>
        <end position="190"/>
    </location>
</feature>
<evidence type="ECO:0000313" key="3">
    <source>
        <dbReference type="EMBL" id="MDT0605109.1"/>
    </source>
</evidence>
<dbReference type="InterPro" id="IPR014004">
    <property type="entry name" value="Transpt-assoc_nodulatn_dom_bac"/>
</dbReference>
<evidence type="ECO:0000256" key="1">
    <source>
        <dbReference type="ARBA" id="ARBA00022729"/>
    </source>
</evidence>
<keyword evidence="4" id="KW-1185">Reference proteome</keyword>
<protein>
    <submittedName>
        <fullName evidence="3">Division/outer membrane stress-associated lipid-binding lipoprotein</fullName>
    </submittedName>
</protein>
<gene>
    <name evidence="3" type="primary">dolP</name>
    <name evidence="3" type="ORF">RM573_16010</name>
</gene>
<dbReference type="Pfam" id="PF04972">
    <property type="entry name" value="BON"/>
    <property type="match status" value="2"/>
</dbReference>